<dbReference type="InterPro" id="IPR042211">
    <property type="entry name" value="CRISPR-assoc_Cas1_N"/>
</dbReference>
<feature type="binding site" evidence="10">
    <location>
        <position position="219"/>
    </location>
    <ligand>
        <name>Mn(2+)</name>
        <dbReference type="ChEBI" id="CHEBI:29035"/>
    </ligand>
</feature>
<proteinExistence type="inferred from homology"/>
<sequence length="392" mass="44299">MSHRPLYLHDSYAEEAWPQLSQPEPQDITKAACLAFANQTAQSADQAMPEPSHGNDARLSCKLRTLYIAEQGAVVSLEHGRIQVRHNHELLLSIPKQQLDSLMTFGAVHLNRSVLLQALSGQLPVMLMSQGAFFQGLLGPQNNPSEALLQAWLQQRQNAMPIASELVSAKIHNQLTVLRRQVRYQPEWTDDLQKLIEKIAALLVALKRCPNLDALRGVEGLAARYYFEAMQHMVPAPWRFTGRNRQPAEDPINALLSLGYSILTHNAVAFCRRRGLPLNLGFLHNADQTYPALALDTIEPFRAPIVDATVLKLVKQQKISPNDFKETTKGCRLESKARKVFIGALEKTMQQEVQYRDQQLETDYRRIMDAQLLLLKQAVLDGNQDFKAFRVR</sequence>
<evidence type="ECO:0000256" key="8">
    <source>
        <dbReference type="ARBA" id="ARBA00023211"/>
    </source>
</evidence>
<keyword evidence="4 10" id="KW-0378">Hydrolase</keyword>
<dbReference type="InterPro" id="IPR050646">
    <property type="entry name" value="Cas1"/>
</dbReference>
<accession>A0ABU7JAX6</accession>
<keyword evidence="12" id="KW-1185">Reference proteome</keyword>
<keyword evidence="1 10" id="KW-0540">Nuclease</keyword>
<keyword evidence="2 10" id="KW-0479">Metal-binding</keyword>
<keyword evidence="8 10" id="KW-0464">Manganese</keyword>
<comment type="cofactor">
    <cofactor evidence="10">
        <name>Mg(2+)</name>
        <dbReference type="ChEBI" id="CHEBI:18420"/>
    </cofactor>
    <cofactor evidence="10">
        <name>Mn(2+)</name>
        <dbReference type="ChEBI" id="CHEBI:29035"/>
    </cofactor>
</comment>
<evidence type="ECO:0000313" key="12">
    <source>
        <dbReference type="Proteomes" id="UP001336314"/>
    </source>
</evidence>
<dbReference type="CDD" id="cd09634">
    <property type="entry name" value="Cas1_I-II-III"/>
    <property type="match status" value="1"/>
</dbReference>
<dbReference type="Proteomes" id="UP001336314">
    <property type="component" value="Unassembled WGS sequence"/>
</dbReference>
<evidence type="ECO:0000256" key="6">
    <source>
        <dbReference type="ARBA" id="ARBA00023118"/>
    </source>
</evidence>
<reference evidence="11 12" key="1">
    <citation type="submission" date="2023-07" db="EMBL/GenBank/DDBJ databases">
        <title>Alkalimonas sp., MEB108 novel, alkaliphilic bacterium isolated from Lonar Lake, India.</title>
        <authorList>
            <person name="Joshi A."/>
            <person name="Thite S."/>
        </authorList>
    </citation>
    <scope>NUCLEOTIDE SEQUENCE [LARGE SCALE GENOMIC DNA]</scope>
    <source>
        <strain evidence="11 12">MEB108</strain>
    </source>
</reference>
<dbReference type="RefSeq" id="WP_330130068.1">
    <property type="nucleotide sequence ID" value="NZ_JAUHLI010000020.1"/>
</dbReference>
<keyword evidence="6 10" id="KW-0051">Antiviral defense</keyword>
<feature type="binding site" evidence="10">
    <location>
        <position position="284"/>
    </location>
    <ligand>
        <name>Mn(2+)</name>
        <dbReference type="ChEBI" id="CHEBI:29035"/>
    </ligand>
</feature>
<dbReference type="HAMAP" id="MF_01470">
    <property type="entry name" value="Cas1"/>
    <property type="match status" value="1"/>
</dbReference>
<keyword evidence="3 10" id="KW-0255">Endonuclease</keyword>
<comment type="function">
    <text evidence="10">CRISPR (clustered regularly interspaced short palindromic repeat), is an adaptive immune system that provides protection against mobile genetic elements (viruses, transposable elements and conjugative plasmids). CRISPR clusters contain spacers, sequences complementary to antecedent mobile elements, and target invading nucleic acids. CRISPR clusters are transcribed and processed into CRISPR RNA (crRNA). Acts as a dsDNA endonuclease. Involved in the integration of spacer DNA into the CRISPR cassette.</text>
</comment>
<evidence type="ECO:0000256" key="1">
    <source>
        <dbReference type="ARBA" id="ARBA00022722"/>
    </source>
</evidence>
<dbReference type="Gene3D" id="3.100.10.20">
    <property type="entry name" value="CRISPR-associated endonuclease Cas1, N-terminal domain"/>
    <property type="match status" value="1"/>
</dbReference>
<name>A0ABU7JAX6_9GAMM</name>
<comment type="similarity">
    <text evidence="10">Belongs to the CRISPR-associated endonuclease Cas1 family.</text>
</comment>
<evidence type="ECO:0000256" key="5">
    <source>
        <dbReference type="ARBA" id="ARBA00022842"/>
    </source>
</evidence>
<feature type="binding site" evidence="10">
    <location>
        <position position="299"/>
    </location>
    <ligand>
        <name>Mn(2+)</name>
        <dbReference type="ChEBI" id="CHEBI:29035"/>
    </ligand>
</feature>
<dbReference type="EC" id="3.1.-.-" evidence="10"/>
<dbReference type="Pfam" id="PF01867">
    <property type="entry name" value="Cas_Cas1"/>
    <property type="match status" value="1"/>
</dbReference>
<evidence type="ECO:0000256" key="9">
    <source>
        <dbReference type="ARBA" id="ARBA00038592"/>
    </source>
</evidence>
<keyword evidence="7 10" id="KW-0238">DNA-binding</keyword>
<dbReference type="PANTHER" id="PTHR34353">
    <property type="entry name" value="CRISPR-ASSOCIATED ENDONUCLEASE CAS1 1"/>
    <property type="match status" value="1"/>
</dbReference>
<keyword evidence="5 10" id="KW-0460">Magnesium</keyword>
<dbReference type="NCBIfam" id="TIGR00287">
    <property type="entry name" value="cas1"/>
    <property type="match status" value="1"/>
</dbReference>
<evidence type="ECO:0000256" key="2">
    <source>
        <dbReference type="ARBA" id="ARBA00022723"/>
    </source>
</evidence>
<protein>
    <recommendedName>
        <fullName evidence="10">CRISPR-associated endonuclease Cas1</fullName>
        <ecNumber evidence="10">3.1.-.-</ecNumber>
    </recommendedName>
</protein>
<dbReference type="EMBL" id="JAUHLI010000020">
    <property type="protein sequence ID" value="MEE2003020.1"/>
    <property type="molecule type" value="Genomic_DNA"/>
</dbReference>
<dbReference type="PANTHER" id="PTHR34353:SF2">
    <property type="entry name" value="CRISPR-ASSOCIATED ENDONUCLEASE CAS1 1"/>
    <property type="match status" value="1"/>
</dbReference>
<evidence type="ECO:0000313" key="11">
    <source>
        <dbReference type="EMBL" id="MEE2003020.1"/>
    </source>
</evidence>
<dbReference type="InterPro" id="IPR002729">
    <property type="entry name" value="CRISPR-assoc_Cas1"/>
</dbReference>
<dbReference type="InterPro" id="IPR042206">
    <property type="entry name" value="CRISPR-assoc_Cas1_C"/>
</dbReference>
<evidence type="ECO:0000256" key="7">
    <source>
        <dbReference type="ARBA" id="ARBA00023125"/>
    </source>
</evidence>
<evidence type="ECO:0000256" key="10">
    <source>
        <dbReference type="HAMAP-Rule" id="MF_01470"/>
    </source>
</evidence>
<evidence type="ECO:0000256" key="3">
    <source>
        <dbReference type="ARBA" id="ARBA00022759"/>
    </source>
</evidence>
<organism evidence="11 12">
    <name type="scientific">Alkalimonas cellulosilytica</name>
    <dbReference type="NCBI Taxonomy" id="3058395"/>
    <lineage>
        <taxon>Bacteria</taxon>
        <taxon>Pseudomonadati</taxon>
        <taxon>Pseudomonadota</taxon>
        <taxon>Gammaproteobacteria</taxon>
        <taxon>Alkalimonas</taxon>
    </lineage>
</organism>
<comment type="caution">
    <text evidence="11">The sequence shown here is derived from an EMBL/GenBank/DDBJ whole genome shotgun (WGS) entry which is preliminary data.</text>
</comment>
<gene>
    <name evidence="10 11" type="primary">cas1</name>
    <name evidence="11" type="ORF">QWY20_16295</name>
</gene>
<evidence type="ECO:0000256" key="4">
    <source>
        <dbReference type="ARBA" id="ARBA00022801"/>
    </source>
</evidence>
<comment type="subunit">
    <text evidence="9 10">Homodimer, forms a heterotetramer with a Cas2 homodimer.</text>
</comment>
<dbReference type="GO" id="GO:0004519">
    <property type="term" value="F:endonuclease activity"/>
    <property type="evidence" value="ECO:0007669"/>
    <property type="project" value="UniProtKB-KW"/>
</dbReference>
<dbReference type="Gene3D" id="1.20.120.920">
    <property type="entry name" value="CRISPR-associated endonuclease Cas1, C-terminal domain"/>
    <property type="match status" value="1"/>
</dbReference>